<comment type="caution">
    <text evidence="5">The sequence shown here is derived from an EMBL/GenBank/DDBJ whole genome shotgun (WGS) entry which is preliminary data.</text>
</comment>
<evidence type="ECO:0000313" key="6">
    <source>
        <dbReference type="Proteomes" id="UP001268256"/>
    </source>
</evidence>
<evidence type="ECO:0000256" key="3">
    <source>
        <dbReference type="ARBA" id="ARBA00023002"/>
    </source>
</evidence>
<gene>
    <name evidence="5" type="ORF">RIF25_02515</name>
</gene>
<keyword evidence="3" id="KW-0560">Oxidoreductase</keyword>
<dbReference type="GO" id="GO:0004777">
    <property type="term" value="F:succinate-semialdehyde dehydrogenase (NAD+) activity"/>
    <property type="evidence" value="ECO:0007669"/>
    <property type="project" value="TreeGrafter"/>
</dbReference>
<dbReference type="EMBL" id="JAVMIP010000002">
    <property type="protein sequence ID" value="MDS3859673.1"/>
    <property type="molecule type" value="Genomic_DNA"/>
</dbReference>
<comment type="similarity">
    <text evidence="1">Belongs to the aldehyde dehydrogenase family.</text>
</comment>
<dbReference type="InterPro" id="IPR016162">
    <property type="entry name" value="Ald_DH_N"/>
</dbReference>
<evidence type="ECO:0000313" key="5">
    <source>
        <dbReference type="EMBL" id="MDS3859673.1"/>
    </source>
</evidence>
<dbReference type="FunFam" id="3.40.309.10:FF:000009">
    <property type="entry name" value="Aldehyde dehydrogenase A"/>
    <property type="match status" value="1"/>
</dbReference>
<dbReference type="Pfam" id="PF00171">
    <property type="entry name" value="Aldedh"/>
    <property type="match status" value="1"/>
</dbReference>
<evidence type="ECO:0000259" key="4">
    <source>
        <dbReference type="Pfam" id="PF00171"/>
    </source>
</evidence>
<dbReference type="GO" id="GO:0004030">
    <property type="term" value="F:aldehyde dehydrogenase [NAD(P)+] activity"/>
    <property type="evidence" value="ECO:0007669"/>
    <property type="project" value="InterPro"/>
</dbReference>
<accession>A0AAE4FQ87</accession>
<keyword evidence="2" id="KW-0521">NADP</keyword>
<proteinExistence type="inferred from homology"/>
<dbReference type="InterPro" id="IPR016163">
    <property type="entry name" value="Ald_DH_C"/>
</dbReference>
<keyword evidence="6" id="KW-1185">Reference proteome</keyword>
<dbReference type="PANTHER" id="PTHR43217:SF1">
    <property type="entry name" value="SUCCINATE SEMIALDEHYDE DEHYDROGENASE [NAD(P)+] SAD"/>
    <property type="match status" value="1"/>
</dbReference>
<organism evidence="5 6">
    <name type="scientific">Pseudocalidococcus azoricus BACA0444</name>
    <dbReference type="NCBI Taxonomy" id="2918990"/>
    <lineage>
        <taxon>Bacteria</taxon>
        <taxon>Bacillati</taxon>
        <taxon>Cyanobacteriota</taxon>
        <taxon>Cyanophyceae</taxon>
        <taxon>Acaryochloridales</taxon>
        <taxon>Thermosynechococcaceae</taxon>
        <taxon>Pseudocalidococcus</taxon>
        <taxon>Pseudocalidococcus azoricus</taxon>
    </lineage>
</organism>
<dbReference type="FunFam" id="3.40.605.10:FF:000012">
    <property type="entry name" value="NAD-dependent succinate-semialdehyde dehydrogenase"/>
    <property type="match status" value="1"/>
</dbReference>
<name>A0AAE4FQ87_9CYAN</name>
<dbReference type="CDD" id="cd07100">
    <property type="entry name" value="ALDH_SSADH1_GabD1"/>
    <property type="match status" value="1"/>
</dbReference>
<dbReference type="RefSeq" id="WP_322876982.1">
    <property type="nucleotide sequence ID" value="NZ_JAVMIP010000002.1"/>
</dbReference>
<evidence type="ECO:0000256" key="1">
    <source>
        <dbReference type="ARBA" id="ARBA00009986"/>
    </source>
</evidence>
<dbReference type="InterPro" id="IPR015590">
    <property type="entry name" value="Aldehyde_DH_dom"/>
</dbReference>
<dbReference type="PANTHER" id="PTHR43217">
    <property type="entry name" value="SUCCINATE SEMIALDEHYDE DEHYDROGENASE [NAD(P)+] SAD"/>
    <property type="match status" value="1"/>
</dbReference>
<dbReference type="AlphaFoldDB" id="A0AAE4FQ87"/>
<dbReference type="InterPro" id="IPR044148">
    <property type="entry name" value="ALDH_GabD1-like"/>
</dbReference>
<reference evidence="6" key="1">
    <citation type="submission" date="2023-07" db="EMBL/GenBank/DDBJ databases">
        <authorList>
            <person name="Luz R."/>
            <person name="Cordeiro R."/>
            <person name="Fonseca A."/>
            <person name="Goncalves V."/>
        </authorList>
    </citation>
    <scope>NUCLEOTIDE SEQUENCE [LARGE SCALE GENOMIC DNA]</scope>
    <source>
        <strain evidence="6">BACA0444</strain>
    </source>
</reference>
<sequence length="463" mass="50193">MAIASINPTTGDVIQNFTALSEQELTTAVAQAQAAFESYRHTTFEERASWMLKAAALLVAHREDYARLMTLEMGKPITEAIAEVEKSAWVCRFYAENAETFLSQESIATDAHHSYVTYHPLGAILAVMPWNFPFWQVFRFAAPALMAGNVGLLKHASNVPQCALKIAEIFQAAGFPAQVFQTLLIGADQIAPLISDPRIKAATLTGSEPAGMSLAQASGHELKKVVLELGGSDPFIVLESADIASAAETAAKARMINNGQSCVAAKRFIVAESVADEFTEKFIAQLQHWKIGDPFDATTQLGPLATEKILLELDQQVQTAVEHGAKILLGGTSLKDSPELPASIRSGYYYPPTVLTRITPHNPAFVQEFFGPVALVFTVKDITEAIKLANATPFGLAASAWTNDPQEQIQLIRDLEAGAVFINGLVKSDPRLPFGGIKRSGFGRELGRPGILEFVNIKTVWIK</sequence>
<protein>
    <submittedName>
        <fullName evidence="5">NAD-dependent succinate-semialdehyde dehydrogenase</fullName>
    </submittedName>
</protein>
<dbReference type="Gene3D" id="3.40.309.10">
    <property type="entry name" value="Aldehyde Dehydrogenase, Chain A, domain 2"/>
    <property type="match status" value="1"/>
</dbReference>
<dbReference type="SUPFAM" id="SSF53720">
    <property type="entry name" value="ALDH-like"/>
    <property type="match status" value="1"/>
</dbReference>
<dbReference type="InterPro" id="IPR047110">
    <property type="entry name" value="GABD/Sad-like"/>
</dbReference>
<dbReference type="InterPro" id="IPR016161">
    <property type="entry name" value="Ald_DH/histidinol_DH"/>
</dbReference>
<dbReference type="Proteomes" id="UP001268256">
    <property type="component" value="Unassembled WGS sequence"/>
</dbReference>
<feature type="domain" description="Aldehyde dehydrogenase" evidence="4">
    <location>
        <begin position="3"/>
        <end position="460"/>
    </location>
</feature>
<evidence type="ECO:0000256" key="2">
    <source>
        <dbReference type="ARBA" id="ARBA00022857"/>
    </source>
</evidence>
<dbReference type="Gene3D" id="3.40.605.10">
    <property type="entry name" value="Aldehyde Dehydrogenase, Chain A, domain 1"/>
    <property type="match status" value="1"/>
</dbReference>